<dbReference type="PANTHER" id="PTHR37984">
    <property type="entry name" value="PROTEIN CBG26694"/>
    <property type="match status" value="1"/>
</dbReference>
<gene>
    <name evidence="9" type="primary">pol</name>
    <name evidence="9" type="ORF">AWC38_SpisGene16532</name>
</gene>
<comment type="caution">
    <text evidence="9">The sequence shown here is derived from an EMBL/GenBank/DDBJ whole genome shotgun (WGS) entry which is preliminary data.</text>
</comment>
<evidence type="ECO:0000256" key="2">
    <source>
        <dbReference type="ARBA" id="ARBA00022695"/>
    </source>
</evidence>
<dbReference type="GO" id="GO:0004519">
    <property type="term" value="F:endonuclease activity"/>
    <property type="evidence" value="ECO:0007669"/>
    <property type="project" value="UniProtKB-KW"/>
</dbReference>
<name>A0A2B4RL02_STYPI</name>
<dbReference type="InterPro" id="IPR012337">
    <property type="entry name" value="RNaseH-like_sf"/>
</dbReference>
<feature type="domain" description="Reverse transcriptase" evidence="7">
    <location>
        <begin position="423"/>
        <end position="600"/>
    </location>
</feature>
<dbReference type="Gene3D" id="3.30.70.270">
    <property type="match status" value="1"/>
</dbReference>
<dbReference type="AlphaFoldDB" id="A0A2B4RL02"/>
<dbReference type="Pfam" id="PF17921">
    <property type="entry name" value="Integrase_H2C2"/>
    <property type="match status" value="1"/>
</dbReference>
<dbReference type="GO" id="GO:0015074">
    <property type="term" value="P:DNA integration"/>
    <property type="evidence" value="ECO:0007669"/>
    <property type="project" value="InterPro"/>
</dbReference>
<dbReference type="PROSITE" id="PS50994">
    <property type="entry name" value="INTEGRASE"/>
    <property type="match status" value="1"/>
</dbReference>
<evidence type="ECO:0000256" key="5">
    <source>
        <dbReference type="ARBA" id="ARBA00022801"/>
    </source>
</evidence>
<dbReference type="GO" id="GO:0003676">
    <property type="term" value="F:nucleic acid binding"/>
    <property type="evidence" value="ECO:0007669"/>
    <property type="project" value="InterPro"/>
</dbReference>
<protein>
    <submittedName>
        <fullName evidence="9">Retrovirus-related Pol polyprotein</fullName>
    </submittedName>
</protein>
<dbReference type="InterPro" id="IPR041588">
    <property type="entry name" value="Integrase_H2C2"/>
</dbReference>
<evidence type="ECO:0000259" key="8">
    <source>
        <dbReference type="PROSITE" id="PS50994"/>
    </source>
</evidence>
<dbReference type="PANTHER" id="PTHR37984:SF8">
    <property type="entry name" value="CCHC-TYPE DOMAIN-CONTAINING PROTEIN"/>
    <property type="match status" value="1"/>
</dbReference>
<dbReference type="Pfam" id="PF17917">
    <property type="entry name" value="RT_RNaseH"/>
    <property type="match status" value="1"/>
</dbReference>
<evidence type="ECO:0000259" key="7">
    <source>
        <dbReference type="PROSITE" id="PS50878"/>
    </source>
</evidence>
<evidence type="ECO:0000256" key="1">
    <source>
        <dbReference type="ARBA" id="ARBA00022679"/>
    </source>
</evidence>
<keyword evidence="1" id="KW-0808">Transferase</keyword>
<dbReference type="GO" id="GO:0003964">
    <property type="term" value="F:RNA-directed DNA polymerase activity"/>
    <property type="evidence" value="ECO:0007669"/>
    <property type="project" value="UniProtKB-KW"/>
</dbReference>
<dbReference type="InterPro" id="IPR001584">
    <property type="entry name" value="Integrase_cat-core"/>
</dbReference>
<dbReference type="CDD" id="cd05481">
    <property type="entry name" value="retropepsin_like_LTR_1"/>
    <property type="match status" value="1"/>
</dbReference>
<dbReference type="InterPro" id="IPR043128">
    <property type="entry name" value="Rev_trsase/Diguanyl_cyclase"/>
</dbReference>
<dbReference type="InterPro" id="IPR000477">
    <property type="entry name" value="RT_dom"/>
</dbReference>
<evidence type="ECO:0000256" key="6">
    <source>
        <dbReference type="ARBA" id="ARBA00022918"/>
    </source>
</evidence>
<dbReference type="Pfam" id="PF00078">
    <property type="entry name" value="RVT_1"/>
    <property type="match status" value="1"/>
</dbReference>
<keyword evidence="3" id="KW-0540">Nuclease</keyword>
<keyword evidence="6" id="KW-0695">RNA-directed DNA polymerase</keyword>
<reference evidence="10" key="1">
    <citation type="journal article" date="2017" name="bioRxiv">
        <title>Comparative analysis of the genomes of Stylophora pistillata and Acropora digitifera provides evidence for extensive differences between species of corals.</title>
        <authorList>
            <person name="Voolstra C.R."/>
            <person name="Li Y."/>
            <person name="Liew Y.J."/>
            <person name="Baumgarten S."/>
            <person name="Zoccola D."/>
            <person name="Flot J.-F."/>
            <person name="Tambutte S."/>
            <person name="Allemand D."/>
            <person name="Aranda M."/>
        </authorList>
    </citation>
    <scope>NUCLEOTIDE SEQUENCE [LARGE SCALE GENOMIC DNA]</scope>
</reference>
<dbReference type="Gene3D" id="3.10.10.10">
    <property type="entry name" value="HIV Type 1 Reverse Transcriptase, subunit A, domain 1"/>
    <property type="match status" value="1"/>
</dbReference>
<dbReference type="PROSITE" id="PS50878">
    <property type="entry name" value="RT_POL"/>
    <property type="match status" value="1"/>
</dbReference>
<dbReference type="InterPro" id="IPR043502">
    <property type="entry name" value="DNA/RNA_pol_sf"/>
</dbReference>
<dbReference type="GO" id="GO:0016787">
    <property type="term" value="F:hydrolase activity"/>
    <property type="evidence" value="ECO:0007669"/>
    <property type="project" value="UniProtKB-KW"/>
</dbReference>
<dbReference type="InterPro" id="IPR050951">
    <property type="entry name" value="Retrovirus_Pol_polyprotein"/>
</dbReference>
<dbReference type="CDD" id="cd01647">
    <property type="entry name" value="RT_LTR"/>
    <property type="match status" value="1"/>
</dbReference>
<dbReference type="InterPro" id="IPR041373">
    <property type="entry name" value="RT_RNaseH"/>
</dbReference>
<dbReference type="InterPro" id="IPR036397">
    <property type="entry name" value="RNaseH_sf"/>
</dbReference>
<feature type="domain" description="Integrase catalytic" evidence="8">
    <location>
        <begin position="818"/>
        <end position="873"/>
    </location>
</feature>
<dbReference type="Gene3D" id="3.30.420.10">
    <property type="entry name" value="Ribonuclease H-like superfamily/Ribonuclease H"/>
    <property type="match status" value="1"/>
</dbReference>
<evidence type="ECO:0000256" key="3">
    <source>
        <dbReference type="ARBA" id="ARBA00022722"/>
    </source>
</evidence>
<accession>A0A2B4RL02</accession>
<dbReference type="EMBL" id="LSMT01000378">
    <property type="protein sequence ID" value="PFX19094.1"/>
    <property type="molecule type" value="Genomic_DNA"/>
</dbReference>
<dbReference type="Proteomes" id="UP000225706">
    <property type="component" value="Unassembled WGS sequence"/>
</dbReference>
<organism evidence="9 10">
    <name type="scientific">Stylophora pistillata</name>
    <name type="common">Smooth cauliflower coral</name>
    <dbReference type="NCBI Taxonomy" id="50429"/>
    <lineage>
        <taxon>Eukaryota</taxon>
        <taxon>Metazoa</taxon>
        <taxon>Cnidaria</taxon>
        <taxon>Anthozoa</taxon>
        <taxon>Hexacorallia</taxon>
        <taxon>Scleractinia</taxon>
        <taxon>Astrocoeniina</taxon>
        <taxon>Pocilloporidae</taxon>
        <taxon>Stylophora</taxon>
    </lineage>
</organism>
<keyword evidence="4" id="KW-0255">Endonuclease</keyword>
<evidence type="ECO:0000313" key="9">
    <source>
        <dbReference type="EMBL" id="PFX19094.1"/>
    </source>
</evidence>
<dbReference type="OrthoDB" id="5967742at2759"/>
<dbReference type="SUPFAM" id="SSF53098">
    <property type="entry name" value="Ribonuclease H-like"/>
    <property type="match status" value="1"/>
</dbReference>
<evidence type="ECO:0000256" key="4">
    <source>
        <dbReference type="ARBA" id="ARBA00022759"/>
    </source>
</evidence>
<keyword evidence="10" id="KW-1185">Reference proteome</keyword>
<keyword evidence="5" id="KW-0378">Hydrolase</keyword>
<sequence length="991" mass="113030">MWKVHTCSQEITNEPYVSSNYENTGKTVKADLTTNYDAETNTSLKKSRMFVNNGDTDRSNLNKLELRNTPNCTHLAVYLVSSPERTVNGGPGRPKYEINEETLLHFRALRFKWKDIAELLVSRWTWWRRVRELGINKETGFTIIENTDLDDAASGQRLYLAHAYLNKDSEDDRNKIGAVEEKFKAHCAPLTSRHLNCYLFIEPKHQDRETVDEFCSALKTLAENSDLGDKEESWITSMLVLGLKDPFSKERMCRTPDGQKKQVTTLDDCDADSEVMFIGVVNAEDKDWVETAKFGTVQEVFKLDTGAQCNVLPKAAYDKITTNPLQPSSARLESYSKTFIRPVRKCELPCWVRRERYQVCFQVVDGNYNPLLGRSSRENMGLIQRINSIESVSILDEFSEKFYTHSKRVPLKKELDQMENVGIIEKVPLNEPADCVSSLVCVDKLDGSIRVCLDPKDLNVAMKREHYPLPVVDDITTSCSGATPFSTLDAEKAFYQIQLDEESSKLLTLNTPIRRYRYLRMPMGTKSAPVVYKRRVEQVFEGLPGVKVIMDDIIIHGRTGPEHDTRLRAVLQRTKDNNLRLKKSKCHIQQEEVRFHGHLFSHDGFKTDPEKVRAIVEMPRPRDKSGYYDAKKAHGLQVHASSTELGAAFIQEERPLAYASKALTPTLGRYAQIEKELLTVVFGRAKFAEYIVGRDVTVESDHKPLEATMRKPLHVAPLRLQRMLVQLQCFPGINVGQKIVVLNSLRGEMLEKLHDGHLGINKTIARARDVLFWPRMSVEITKKIENCPVCLENRPSQQPEPVKSHEIPPLPSAKFARYGVPSVVVSDNGPCYNSAEFWKFSEDLGFQHITSSPGYPQTNGQSERTVQTVKAMLEKADDPYKALLSHRNTPLKKVDLSPLKMLMGRCLRTSIPVTEDLLKPQLHDPENVLSKLKERQRKQKLQHERKAKVLPPLRDGEIVRVREGNTWKPARITQVLPSPRSYKVETERGDY</sequence>
<evidence type="ECO:0000313" key="10">
    <source>
        <dbReference type="Proteomes" id="UP000225706"/>
    </source>
</evidence>
<keyword evidence="2" id="KW-0548">Nucleotidyltransferase</keyword>
<proteinExistence type="predicted"/>
<dbReference type="SUPFAM" id="SSF56672">
    <property type="entry name" value="DNA/RNA polymerases"/>
    <property type="match status" value="1"/>
</dbReference>
<dbReference type="Gene3D" id="1.10.340.70">
    <property type="match status" value="1"/>
</dbReference>